<dbReference type="GO" id="GO:0008270">
    <property type="term" value="F:zinc ion binding"/>
    <property type="evidence" value="ECO:0007669"/>
    <property type="project" value="UniProtKB-UniRule"/>
</dbReference>
<dbReference type="InterPro" id="IPR002579">
    <property type="entry name" value="Met_Sox_Rdtase_MsrB_dom"/>
</dbReference>
<dbReference type="PANTHER" id="PTHR10173:SF52">
    <property type="entry name" value="METHIONINE-R-SULFOXIDE REDUCTASE B1"/>
    <property type="match status" value="1"/>
</dbReference>
<keyword evidence="2 6" id="KW-0479">Metal-binding</keyword>
<evidence type="ECO:0000259" key="7">
    <source>
        <dbReference type="PROSITE" id="PS51790"/>
    </source>
</evidence>
<gene>
    <name evidence="6" type="primary">msrB</name>
    <name evidence="8" type="ORF">Cflav_PD0458</name>
</gene>
<dbReference type="SUPFAM" id="SSF51316">
    <property type="entry name" value="Mss4-like"/>
    <property type="match status" value="1"/>
</dbReference>
<organism evidence="8 9">
    <name type="scientific">Pedosphaera parvula (strain Ellin514)</name>
    <dbReference type="NCBI Taxonomy" id="320771"/>
    <lineage>
        <taxon>Bacteria</taxon>
        <taxon>Pseudomonadati</taxon>
        <taxon>Verrucomicrobiota</taxon>
        <taxon>Pedosphaerae</taxon>
        <taxon>Pedosphaerales</taxon>
        <taxon>Pedosphaeraceae</taxon>
        <taxon>Pedosphaera</taxon>
    </lineage>
</organism>
<feature type="binding site" evidence="6">
    <location>
        <position position="145"/>
    </location>
    <ligand>
        <name>Zn(2+)</name>
        <dbReference type="ChEBI" id="CHEBI:29105"/>
    </ligand>
</feature>
<dbReference type="PROSITE" id="PS51790">
    <property type="entry name" value="MSRB"/>
    <property type="match status" value="1"/>
</dbReference>
<feature type="domain" description="MsrB" evidence="7">
    <location>
        <begin position="54"/>
        <end position="176"/>
    </location>
</feature>
<dbReference type="EC" id="1.8.4.12" evidence="6"/>
<comment type="catalytic activity">
    <reaction evidence="5 6">
        <text>L-methionyl-[protein] + [thioredoxin]-disulfide + H2O = L-methionyl-(R)-S-oxide-[protein] + [thioredoxin]-dithiol</text>
        <dbReference type="Rhea" id="RHEA:24164"/>
        <dbReference type="Rhea" id="RHEA-COMP:10698"/>
        <dbReference type="Rhea" id="RHEA-COMP:10700"/>
        <dbReference type="Rhea" id="RHEA-COMP:12313"/>
        <dbReference type="Rhea" id="RHEA-COMP:12314"/>
        <dbReference type="ChEBI" id="CHEBI:15377"/>
        <dbReference type="ChEBI" id="CHEBI:16044"/>
        <dbReference type="ChEBI" id="CHEBI:29950"/>
        <dbReference type="ChEBI" id="CHEBI:45764"/>
        <dbReference type="ChEBI" id="CHEBI:50058"/>
        <dbReference type="EC" id="1.8.4.12"/>
    </reaction>
</comment>
<comment type="similarity">
    <text evidence="1 6">Belongs to the MsrB Met sulfoxide reductase family.</text>
</comment>
<evidence type="ECO:0000256" key="6">
    <source>
        <dbReference type="HAMAP-Rule" id="MF_01400"/>
    </source>
</evidence>
<dbReference type="Pfam" id="PF01641">
    <property type="entry name" value="SelR"/>
    <property type="match status" value="1"/>
</dbReference>
<dbReference type="GO" id="GO:0005737">
    <property type="term" value="C:cytoplasm"/>
    <property type="evidence" value="ECO:0007669"/>
    <property type="project" value="TreeGrafter"/>
</dbReference>
<dbReference type="AlphaFoldDB" id="B9XS47"/>
<keyword evidence="3 6" id="KW-0862">Zinc</keyword>
<dbReference type="InterPro" id="IPR011057">
    <property type="entry name" value="Mss4-like_sf"/>
</dbReference>
<protein>
    <recommendedName>
        <fullName evidence="6">Peptide methionine sulfoxide reductase MsrB</fullName>
        <ecNumber evidence="6">1.8.4.12</ecNumber>
    </recommendedName>
    <alternativeName>
        <fullName evidence="6">Peptide-methionine (R)-S-oxide reductase</fullName>
    </alternativeName>
</protein>
<keyword evidence="9" id="KW-1185">Reference proteome</keyword>
<feature type="binding site" evidence="6">
    <location>
        <position position="96"/>
    </location>
    <ligand>
        <name>Zn(2+)</name>
        <dbReference type="ChEBI" id="CHEBI:29105"/>
    </ligand>
</feature>
<dbReference type="HAMAP" id="MF_01400">
    <property type="entry name" value="MsrB"/>
    <property type="match status" value="1"/>
</dbReference>
<comment type="cofactor">
    <cofactor evidence="6">
        <name>Zn(2+)</name>
        <dbReference type="ChEBI" id="CHEBI:29105"/>
    </cofactor>
    <text evidence="6">Binds 1 zinc ion per subunit. The zinc ion is important for the structural integrity of the protein.</text>
</comment>
<dbReference type="EMBL" id="ABOX02000073">
    <property type="protein sequence ID" value="EEF57343.1"/>
    <property type="molecule type" value="Genomic_DNA"/>
</dbReference>
<dbReference type="NCBIfam" id="TIGR00357">
    <property type="entry name" value="peptide-methionine (R)-S-oxide reductase MsrB"/>
    <property type="match status" value="1"/>
</dbReference>
<evidence type="ECO:0000256" key="4">
    <source>
        <dbReference type="ARBA" id="ARBA00023002"/>
    </source>
</evidence>
<evidence type="ECO:0000313" key="8">
    <source>
        <dbReference type="EMBL" id="EEF57343.1"/>
    </source>
</evidence>
<evidence type="ECO:0000256" key="1">
    <source>
        <dbReference type="ARBA" id="ARBA00007174"/>
    </source>
</evidence>
<accession>B9XS47</accession>
<feature type="active site" description="Nucleophile" evidence="6">
    <location>
        <position position="165"/>
    </location>
</feature>
<dbReference type="GO" id="GO:0033743">
    <property type="term" value="F:peptide-methionine (R)-S-oxide reductase activity"/>
    <property type="evidence" value="ECO:0007669"/>
    <property type="project" value="UniProtKB-UniRule"/>
</dbReference>
<dbReference type="InterPro" id="IPR028427">
    <property type="entry name" value="Met_Sox_Rdtase_MsrB"/>
</dbReference>
<feature type="binding site" evidence="6">
    <location>
        <position position="93"/>
    </location>
    <ligand>
        <name>Zn(2+)</name>
        <dbReference type="ChEBI" id="CHEBI:29105"/>
    </ligand>
</feature>
<dbReference type="Gene3D" id="2.170.150.20">
    <property type="entry name" value="Peptide methionine sulfoxide reductase"/>
    <property type="match status" value="1"/>
</dbReference>
<dbReference type="FunFam" id="2.170.150.20:FF:000001">
    <property type="entry name" value="Peptide methionine sulfoxide reductase MsrB"/>
    <property type="match status" value="1"/>
</dbReference>
<evidence type="ECO:0000256" key="5">
    <source>
        <dbReference type="ARBA" id="ARBA00048488"/>
    </source>
</evidence>
<proteinExistence type="inferred from homology"/>
<dbReference type="Proteomes" id="UP000003688">
    <property type="component" value="Unassembled WGS sequence"/>
</dbReference>
<evidence type="ECO:0000256" key="2">
    <source>
        <dbReference type="ARBA" id="ARBA00022723"/>
    </source>
</evidence>
<dbReference type="PANTHER" id="PTHR10173">
    <property type="entry name" value="METHIONINE SULFOXIDE REDUCTASE"/>
    <property type="match status" value="1"/>
</dbReference>
<sequence precursor="true">MLIPMVKQKYVILTLMTVLLFLGWGLIHAQGGTQNTKTNSMSKTMITEKIIKTDAEWQKQLTPEQFKVTRKKGTERAFTGEYANNHEKGIYKCVCCGLDLFSSDAKFDSGTGWPSFWAPLSAESVETRSDNTFFMKRTEVLCPRCEAHLGHVFDDGPKPTGLRYCLNSAALKFVPESK</sequence>
<feature type="binding site" evidence="6">
    <location>
        <position position="142"/>
    </location>
    <ligand>
        <name>Zn(2+)</name>
        <dbReference type="ChEBI" id="CHEBI:29105"/>
    </ligand>
</feature>
<dbReference type="GO" id="GO:0030091">
    <property type="term" value="P:protein repair"/>
    <property type="evidence" value="ECO:0007669"/>
    <property type="project" value="InterPro"/>
</dbReference>
<keyword evidence="4 6" id="KW-0560">Oxidoreductase</keyword>
<comment type="caution">
    <text evidence="8">The sequence shown here is derived from an EMBL/GenBank/DDBJ whole genome shotgun (WGS) entry which is preliminary data.</text>
</comment>
<dbReference type="STRING" id="320771.Cflav_PD0458"/>
<reference evidence="8 9" key="1">
    <citation type="journal article" date="2011" name="J. Bacteriol.">
        <title>Genome sequence of 'Pedosphaera parvula' Ellin514, an aerobic Verrucomicrobial isolate from pasture soil.</title>
        <authorList>
            <person name="Kant R."/>
            <person name="van Passel M.W."/>
            <person name="Sangwan P."/>
            <person name="Palva A."/>
            <person name="Lucas S."/>
            <person name="Copeland A."/>
            <person name="Lapidus A."/>
            <person name="Glavina Del Rio T."/>
            <person name="Dalin E."/>
            <person name="Tice H."/>
            <person name="Bruce D."/>
            <person name="Goodwin L."/>
            <person name="Pitluck S."/>
            <person name="Chertkov O."/>
            <person name="Larimer F.W."/>
            <person name="Land M.L."/>
            <person name="Hauser L."/>
            <person name="Brettin T.S."/>
            <person name="Detter J.C."/>
            <person name="Han S."/>
            <person name="de Vos W.M."/>
            <person name="Janssen P.H."/>
            <person name="Smidt H."/>
        </authorList>
    </citation>
    <scope>NUCLEOTIDE SEQUENCE [LARGE SCALE GENOMIC DNA]</scope>
    <source>
        <strain evidence="8 9">Ellin514</strain>
    </source>
</reference>
<name>B9XS47_PEDPL</name>
<dbReference type="GO" id="GO:0006979">
    <property type="term" value="P:response to oxidative stress"/>
    <property type="evidence" value="ECO:0007669"/>
    <property type="project" value="InterPro"/>
</dbReference>
<evidence type="ECO:0000256" key="3">
    <source>
        <dbReference type="ARBA" id="ARBA00022833"/>
    </source>
</evidence>
<evidence type="ECO:0000313" key="9">
    <source>
        <dbReference type="Proteomes" id="UP000003688"/>
    </source>
</evidence>